<keyword evidence="2" id="KW-0472">Membrane</keyword>
<dbReference type="PhylomeDB" id="A0A0D2WL49"/>
<dbReference type="EMBL" id="KE346362">
    <property type="protein sequence ID" value="KJE91205.1"/>
    <property type="molecule type" value="Genomic_DNA"/>
</dbReference>
<evidence type="ECO:0000256" key="1">
    <source>
        <dbReference type="SAM" id="MobiDB-lite"/>
    </source>
</evidence>
<keyword evidence="2" id="KW-1133">Transmembrane helix</keyword>
<protein>
    <recommendedName>
        <fullName evidence="3">Thioesterase domain-containing protein</fullName>
    </recommendedName>
</protein>
<name>A0A0D2WL49_CAPO3</name>
<dbReference type="InterPro" id="IPR052061">
    <property type="entry name" value="PTE-AB_protein"/>
</dbReference>
<proteinExistence type="predicted"/>
<dbReference type="PANTHER" id="PTHR47260:SF1">
    <property type="entry name" value="UPF0644 PROTEIN PB2B4.06"/>
    <property type="match status" value="1"/>
</dbReference>
<keyword evidence="2" id="KW-0812">Transmembrane</keyword>
<evidence type="ECO:0000259" key="3">
    <source>
        <dbReference type="Pfam" id="PF03061"/>
    </source>
</evidence>
<feature type="domain" description="Thioesterase" evidence="3">
    <location>
        <begin position="269"/>
        <end position="338"/>
    </location>
</feature>
<feature type="compositionally biased region" description="Basic and acidic residues" evidence="1">
    <location>
        <begin position="129"/>
        <end position="143"/>
    </location>
</feature>
<feature type="compositionally biased region" description="Basic and acidic residues" evidence="1">
    <location>
        <begin position="59"/>
        <end position="72"/>
    </location>
</feature>
<feature type="transmembrane region" description="Helical" evidence="2">
    <location>
        <begin position="78"/>
        <end position="101"/>
    </location>
</feature>
<reference evidence="5" key="1">
    <citation type="submission" date="2011-02" db="EMBL/GenBank/DDBJ databases">
        <title>The Genome Sequence of Capsaspora owczarzaki ATCC 30864.</title>
        <authorList>
            <person name="Russ C."/>
            <person name="Cuomo C."/>
            <person name="Burger G."/>
            <person name="Gray M.W."/>
            <person name="Holland P.W.H."/>
            <person name="King N."/>
            <person name="Lang F.B.F."/>
            <person name="Roger A.J."/>
            <person name="Ruiz-Trillo I."/>
            <person name="Young S.K."/>
            <person name="Zeng Q."/>
            <person name="Gargeya S."/>
            <person name="Alvarado L."/>
            <person name="Berlin A."/>
            <person name="Chapman S.B."/>
            <person name="Chen Z."/>
            <person name="Freedman E."/>
            <person name="Gellesch M."/>
            <person name="Goldberg J."/>
            <person name="Griggs A."/>
            <person name="Gujja S."/>
            <person name="Heilman E."/>
            <person name="Heiman D."/>
            <person name="Howarth C."/>
            <person name="Mehta T."/>
            <person name="Neiman D."/>
            <person name="Pearson M."/>
            <person name="Roberts A."/>
            <person name="Saif S."/>
            <person name="Shea T."/>
            <person name="Shenoy N."/>
            <person name="Sisk P."/>
            <person name="Stolte C."/>
            <person name="Sykes S."/>
            <person name="White J."/>
            <person name="Yandava C."/>
            <person name="Haas B."/>
            <person name="Nusbaum C."/>
            <person name="Birren B."/>
        </authorList>
    </citation>
    <scope>NUCLEOTIDE SEQUENCE</scope>
    <source>
        <strain evidence="5">ATCC 30864</strain>
    </source>
</reference>
<dbReference type="OrthoDB" id="506431at2759"/>
<dbReference type="Gene3D" id="3.10.129.10">
    <property type="entry name" value="Hotdog Thioesterase"/>
    <property type="match status" value="1"/>
</dbReference>
<feature type="region of interest" description="Disordered" evidence="1">
    <location>
        <begin position="117"/>
        <end position="188"/>
    </location>
</feature>
<evidence type="ECO:0000256" key="2">
    <source>
        <dbReference type="SAM" id="Phobius"/>
    </source>
</evidence>
<keyword evidence="5" id="KW-1185">Reference proteome</keyword>
<feature type="region of interest" description="Disordered" evidence="1">
    <location>
        <begin position="25"/>
        <end position="81"/>
    </location>
</feature>
<dbReference type="InterPro" id="IPR029069">
    <property type="entry name" value="HotDog_dom_sf"/>
</dbReference>
<gene>
    <name evidence="4" type="ORF">CAOG_002370</name>
</gene>
<dbReference type="STRING" id="595528.A0A0D2WL49"/>
<dbReference type="Proteomes" id="UP000008743">
    <property type="component" value="Unassembled WGS sequence"/>
</dbReference>
<dbReference type="SUPFAM" id="SSF54637">
    <property type="entry name" value="Thioesterase/thiol ester dehydrase-isomerase"/>
    <property type="match status" value="1"/>
</dbReference>
<dbReference type="InterPro" id="IPR006683">
    <property type="entry name" value="Thioestr_dom"/>
</dbReference>
<evidence type="ECO:0000313" key="5">
    <source>
        <dbReference type="Proteomes" id="UP000008743"/>
    </source>
</evidence>
<dbReference type="Pfam" id="PF03061">
    <property type="entry name" value="4HBT"/>
    <property type="match status" value="1"/>
</dbReference>
<dbReference type="CDD" id="cd03443">
    <property type="entry name" value="PaaI_thioesterase"/>
    <property type="match status" value="1"/>
</dbReference>
<dbReference type="InParanoid" id="A0A0D2WL49"/>
<dbReference type="PANTHER" id="PTHR47260">
    <property type="entry name" value="UPF0644 PROTEIN PB2B4.06"/>
    <property type="match status" value="1"/>
</dbReference>
<feature type="compositionally biased region" description="Polar residues" evidence="1">
    <location>
        <begin position="39"/>
        <end position="58"/>
    </location>
</feature>
<dbReference type="eggNOG" id="KOG4781">
    <property type="taxonomic scope" value="Eukaryota"/>
</dbReference>
<sequence>MLPSRAIARFGGLLVRFDSAAATRRLSGMPPRPTATAPLMSTSEPFGSGVQSSRLPQRSHNDEQQQQRENKQQRNHKAASASATIGATAAALLAAAGAVAATASVLAKNRTVVHAAAATTAGAPPPARAEADASEQPKSDRQRHSQSPSPHQDKHAVSQEQHAQQQHHHHHHEAESKASSNSAEHPRHPHAIDLQQQLSGLNTLEQVRANPKFRFLNPFKTVDVSNTLTFEALYGPGKFENVEMYHNPTDLQFVGMFKLGNRICGHPDTIHGGAIGVAFDETLGWLFMLTAGVGYTANLNINYRKPLPALHTIVVKAHVDRVEGRKVFLHATLEDLHGLVYADAAALFVVPRNKQALLDRYGKLESPSYAQVVAKEPPTSFAPTQTPPTV</sequence>
<dbReference type="AlphaFoldDB" id="A0A0D2WL49"/>
<evidence type="ECO:0000313" key="4">
    <source>
        <dbReference type="EMBL" id="KJE91205.1"/>
    </source>
</evidence>
<dbReference type="RefSeq" id="XP_004349120.1">
    <property type="nucleotide sequence ID" value="XM_004349070.2"/>
</dbReference>
<accession>A0A0D2WL49</accession>
<organism evidence="4 5">
    <name type="scientific">Capsaspora owczarzaki (strain ATCC 30864)</name>
    <dbReference type="NCBI Taxonomy" id="595528"/>
    <lineage>
        <taxon>Eukaryota</taxon>
        <taxon>Filasterea</taxon>
        <taxon>Capsaspora</taxon>
    </lineage>
</organism>